<proteinExistence type="predicted"/>
<organism evidence="1 2">
    <name type="scientific">Panagrolaimus sp. JU765</name>
    <dbReference type="NCBI Taxonomy" id="591449"/>
    <lineage>
        <taxon>Eukaryota</taxon>
        <taxon>Metazoa</taxon>
        <taxon>Ecdysozoa</taxon>
        <taxon>Nematoda</taxon>
        <taxon>Chromadorea</taxon>
        <taxon>Rhabditida</taxon>
        <taxon>Tylenchina</taxon>
        <taxon>Panagrolaimomorpha</taxon>
        <taxon>Panagrolaimoidea</taxon>
        <taxon>Panagrolaimidae</taxon>
        <taxon>Panagrolaimus</taxon>
    </lineage>
</organism>
<dbReference type="WBParaSite" id="JU765_v2.g2162.t1">
    <property type="protein sequence ID" value="JU765_v2.g2162.t1"/>
    <property type="gene ID" value="JU765_v2.g2162"/>
</dbReference>
<dbReference type="Proteomes" id="UP000887576">
    <property type="component" value="Unplaced"/>
</dbReference>
<name>A0AC34QZP8_9BILA</name>
<sequence length="79" mass="9458">MNRQIFFYFCLCLVLSSIVFAADNKPKKKKDIRDFTDEDLDRLYEEWEENDEDVLEEDEKPFYERKQPSMPDLSKVVGG</sequence>
<reference evidence="2" key="1">
    <citation type="submission" date="2022-11" db="UniProtKB">
        <authorList>
            <consortium name="WormBaseParasite"/>
        </authorList>
    </citation>
    <scope>IDENTIFICATION</scope>
</reference>
<evidence type="ECO:0000313" key="1">
    <source>
        <dbReference type="Proteomes" id="UP000887576"/>
    </source>
</evidence>
<evidence type="ECO:0000313" key="2">
    <source>
        <dbReference type="WBParaSite" id="JU765_v2.g2162.t1"/>
    </source>
</evidence>
<accession>A0AC34QZP8</accession>
<protein>
    <submittedName>
        <fullName evidence="2">Uncharacterized protein</fullName>
    </submittedName>
</protein>